<accession>A0AAD2JIT0</accession>
<proteinExistence type="predicted"/>
<organism evidence="5 6">
    <name type="scientific">Cylindrotheca closterium</name>
    <dbReference type="NCBI Taxonomy" id="2856"/>
    <lineage>
        <taxon>Eukaryota</taxon>
        <taxon>Sar</taxon>
        <taxon>Stramenopiles</taxon>
        <taxon>Ochrophyta</taxon>
        <taxon>Bacillariophyta</taxon>
        <taxon>Bacillariophyceae</taxon>
        <taxon>Bacillariophycidae</taxon>
        <taxon>Bacillariales</taxon>
        <taxon>Bacillariaceae</taxon>
        <taxon>Cylindrotheca</taxon>
    </lineage>
</organism>
<evidence type="ECO:0008006" key="7">
    <source>
        <dbReference type="Google" id="ProtNLM"/>
    </source>
</evidence>
<dbReference type="InterPro" id="IPR011990">
    <property type="entry name" value="TPR-like_helical_dom_sf"/>
</dbReference>
<dbReference type="InterPro" id="IPR019734">
    <property type="entry name" value="TPR_rpt"/>
</dbReference>
<feature type="region of interest" description="Disordered" evidence="4">
    <location>
        <begin position="79"/>
        <end position="182"/>
    </location>
</feature>
<reference evidence="5" key="1">
    <citation type="submission" date="2023-08" db="EMBL/GenBank/DDBJ databases">
        <authorList>
            <person name="Audoor S."/>
            <person name="Bilcke G."/>
        </authorList>
    </citation>
    <scope>NUCLEOTIDE SEQUENCE</scope>
</reference>
<evidence type="ECO:0000313" key="6">
    <source>
        <dbReference type="Proteomes" id="UP001295423"/>
    </source>
</evidence>
<dbReference type="PROSITE" id="PS50293">
    <property type="entry name" value="TPR_REGION"/>
    <property type="match status" value="1"/>
</dbReference>
<evidence type="ECO:0000256" key="4">
    <source>
        <dbReference type="SAM" id="MobiDB-lite"/>
    </source>
</evidence>
<dbReference type="AlphaFoldDB" id="A0AAD2JIT0"/>
<evidence type="ECO:0000256" key="3">
    <source>
        <dbReference type="PROSITE-ProRule" id="PRU00339"/>
    </source>
</evidence>
<dbReference type="Proteomes" id="UP001295423">
    <property type="component" value="Unassembled WGS sequence"/>
</dbReference>
<dbReference type="PROSITE" id="PS50005">
    <property type="entry name" value="TPR"/>
    <property type="match status" value="3"/>
</dbReference>
<feature type="compositionally biased region" description="Polar residues" evidence="4">
    <location>
        <begin position="79"/>
        <end position="114"/>
    </location>
</feature>
<sequence>MMMSNKERKSLTIVADGNNHAVSSEAGFDRLLKTLDTIYLVHVDTNVRVYDWTSLINGGIYTKAASTLGANTFSTANDVSHQAESQNTATVRHGQNNEQVNTKSPAEENTINNNVRRRPKNTPKKAMNQVEVIVISSDSDDDNDDNDNDDAEDINTINDINDQKGPSNGARATRVHSGIREPETKKALGDDAFKKVMKEAGILKDKGRYNDAINLCKPALQIRMKILGEDRLKDIYVADAYDTVGICLRMLTRYQEAMVNFKIALEIHLAVRGDQHVRTAQSYHNIGDVLKEQKKLNEALSNYQKACDIRSAVLGNRHVCTAESYYAIGVLLGHQKQYDKALNMFQKALEVRLEKLGNRHPQVGALYYDIGIALARHVKYKEAMKAFHQTLAIQREVLGDRHKDVADTYRWMGCVLTQQNQHTKARVWYQQALGIFSEIYGEGHELLRPIRQQIAYLDWKLQGPHARPSGTS</sequence>
<dbReference type="Pfam" id="PF13374">
    <property type="entry name" value="TPR_10"/>
    <property type="match status" value="2"/>
</dbReference>
<evidence type="ECO:0000313" key="5">
    <source>
        <dbReference type="EMBL" id="CAJ1954109.1"/>
    </source>
</evidence>
<dbReference type="Gene3D" id="1.25.40.10">
    <property type="entry name" value="Tetratricopeptide repeat domain"/>
    <property type="match status" value="2"/>
</dbReference>
<feature type="repeat" description="TPR" evidence="3">
    <location>
        <begin position="364"/>
        <end position="397"/>
    </location>
</feature>
<evidence type="ECO:0000256" key="1">
    <source>
        <dbReference type="ARBA" id="ARBA00022737"/>
    </source>
</evidence>
<feature type="compositionally biased region" description="Acidic residues" evidence="4">
    <location>
        <begin position="138"/>
        <end position="153"/>
    </location>
</feature>
<dbReference type="PANTHER" id="PTHR45641:SF1">
    <property type="entry name" value="AAA+ ATPASE DOMAIN-CONTAINING PROTEIN"/>
    <property type="match status" value="1"/>
</dbReference>
<feature type="repeat" description="TPR" evidence="3">
    <location>
        <begin position="280"/>
        <end position="313"/>
    </location>
</feature>
<dbReference type="PANTHER" id="PTHR45641">
    <property type="entry name" value="TETRATRICOPEPTIDE REPEAT PROTEIN (AFU_ORTHOLOGUE AFUA_6G03870)"/>
    <property type="match status" value="1"/>
</dbReference>
<keyword evidence="2 3" id="KW-0802">TPR repeat</keyword>
<dbReference type="EMBL" id="CAKOGP040001858">
    <property type="protein sequence ID" value="CAJ1954109.1"/>
    <property type="molecule type" value="Genomic_DNA"/>
</dbReference>
<keyword evidence="1" id="KW-0677">Repeat</keyword>
<gene>
    <name evidence="5" type="ORF">CYCCA115_LOCUS14704</name>
</gene>
<dbReference type="SUPFAM" id="SSF48452">
    <property type="entry name" value="TPR-like"/>
    <property type="match status" value="2"/>
</dbReference>
<dbReference type="Pfam" id="PF13424">
    <property type="entry name" value="TPR_12"/>
    <property type="match status" value="2"/>
</dbReference>
<comment type="caution">
    <text evidence="5">The sequence shown here is derived from an EMBL/GenBank/DDBJ whole genome shotgun (WGS) entry which is preliminary data.</text>
</comment>
<dbReference type="SMART" id="SM00028">
    <property type="entry name" value="TPR"/>
    <property type="match status" value="5"/>
</dbReference>
<evidence type="ECO:0000256" key="2">
    <source>
        <dbReference type="ARBA" id="ARBA00022803"/>
    </source>
</evidence>
<feature type="repeat" description="TPR" evidence="3">
    <location>
        <begin position="322"/>
        <end position="355"/>
    </location>
</feature>
<protein>
    <recommendedName>
        <fullName evidence="7">Kinesin light chain</fullName>
    </recommendedName>
</protein>
<name>A0AAD2JIT0_9STRA</name>
<keyword evidence="6" id="KW-1185">Reference proteome</keyword>